<organism evidence="1 2">
    <name type="scientific">Agrobacterium deltaense NCPPB 1641</name>
    <dbReference type="NCBI Taxonomy" id="1183425"/>
    <lineage>
        <taxon>Bacteria</taxon>
        <taxon>Pseudomonadati</taxon>
        <taxon>Pseudomonadota</taxon>
        <taxon>Alphaproteobacteria</taxon>
        <taxon>Hyphomicrobiales</taxon>
        <taxon>Rhizobiaceae</taxon>
        <taxon>Rhizobium/Agrobacterium group</taxon>
        <taxon>Agrobacterium</taxon>
    </lineage>
</organism>
<reference evidence="1" key="1">
    <citation type="submission" date="2016-01" db="EMBL/GenBank/DDBJ databases">
        <authorList>
            <person name="Regsiter A."/>
            <person name="william w."/>
        </authorList>
    </citation>
    <scope>NUCLEOTIDE SEQUENCE</scope>
    <source>
        <strain evidence="1">NCPPB 1641</strain>
    </source>
</reference>
<dbReference type="AlphaFoldDB" id="A0A1S7TMM7"/>
<evidence type="ECO:0000313" key="1">
    <source>
        <dbReference type="EMBL" id="CVI55858.1"/>
    </source>
</evidence>
<dbReference type="EMBL" id="FCNP01000016">
    <property type="protein sequence ID" value="CVI55858.1"/>
    <property type="molecule type" value="Genomic_DNA"/>
</dbReference>
<keyword evidence="2" id="KW-1185">Reference proteome</keyword>
<sequence>MAPLLPPSTEHEACFSRIPQQPDQIAGSLISFIIPAFSKAETDRPEKIRSRFKGLKFF</sequence>
<gene>
    <name evidence="1" type="ORF">AGR7A_Cc230072</name>
</gene>
<protein>
    <submittedName>
        <fullName evidence="1">Uncharacterized protein</fullName>
    </submittedName>
</protein>
<comment type="caution">
    <text evidence="1">The sequence shown here is derived from an EMBL/GenBank/DDBJ whole genome shotgun (WGS) entry which is preliminary data.</text>
</comment>
<evidence type="ECO:0000313" key="2">
    <source>
        <dbReference type="Proteomes" id="UP000192140"/>
    </source>
</evidence>
<accession>A0A1S7TMM7</accession>
<proteinExistence type="predicted"/>
<dbReference type="Proteomes" id="UP000192140">
    <property type="component" value="Unassembled WGS sequence"/>
</dbReference>
<name>A0A1S7TMM7_9HYPH</name>